<feature type="compositionally biased region" description="Polar residues" evidence="1">
    <location>
        <begin position="381"/>
        <end position="392"/>
    </location>
</feature>
<feature type="compositionally biased region" description="Polar residues" evidence="1">
    <location>
        <begin position="128"/>
        <end position="144"/>
    </location>
</feature>
<feature type="compositionally biased region" description="Low complexity" evidence="1">
    <location>
        <begin position="296"/>
        <end position="307"/>
    </location>
</feature>
<feature type="compositionally biased region" description="Polar residues" evidence="1">
    <location>
        <begin position="312"/>
        <end position="324"/>
    </location>
</feature>
<feature type="compositionally biased region" description="Basic and acidic residues" evidence="1">
    <location>
        <begin position="368"/>
        <end position="378"/>
    </location>
</feature>
<comment type="caution">
    <text evidence="3">The sequence shown here is derived from an EMBL/GenBank/DDBJ whole genome shotgun (WGS) entry which is preliminary data.</text>
</comment>
<feature type="region of interest" description="Disordered" evidence="1">
    <location>
        <begin position="355"/>
        <end position="475"/>
    </location>
</feature>
<evidence type="ECO:0000313" key="3">
    <source>
        <dbReference type="EMBL" id="KAK2563910.1"/>
    </source>
</evidence>
<evidence type="ECO:0000259" key="2">
    <source>
        <dbReference type="Pfam" id="PF12130"/>
    </source>
</evidence>
<name>A0AAD9QMA1_ACRCE</name>
<feature type="compositionally biased region" description="Pro residues" evidence="1">
    <location>
        <begin position="163"/>
        <end position="179"/>
    </location>
</feature>
<feature type="compositionally biased region" description="Basic and acidic residues" evidence="1">
    <location>
        <begin position="401"/>
        <end position="431"/>
    </location>
</feature>
<keyword evidence="4" id="KW-1185">Reference proteome</keyword>
<gene>
    <name evidence="3" type="ORF">P5673_012925</name>
</gene>
<dbReference type="InterPro" id="IPR022735">
    <property type="entry name" value="bMERB_dom"/>
</dbReference>
<reference evidence="3" key="1">
    <citation type="journal article" date="2023" name="G3 (Bethesda)">
        <title>Whole genome assembly and annotation of the endangered Caribbean coral Acropora cervicornis.</title>
        <authorList>
            <person name="Selwyn J.D."/>
            <person name="Vollmer S.V."/>
        </authorList>
    </citation>
    <scope>NUCLEOTIDE SEQUENCE</scope>
    <source>
        <strain evidence="3">K2</strain>
    </source>
</reference>
<evidence type="ECO:0000256" key="1">
    <source>
        <dbReference type="SAM" id="MobiDB-lite"/>
    </source>
</evidence>
<organism evidence="3 4">
    <name type="scientific">Acropora cervicornis</name>
    <name type="common">Staghorn coral</name>
    <dbReference type="NCBI Taxonomy" id="6130"/>
    <lineage>
        <taxon>Eukaryota</taxon>
        <taxon>Metazoa</taxon>
        <taxon>Cnidaria</taxon>
        <taxon>Anthozoa</taxon>
        <taxon>Hexacorallia</taxon>
        <taxon>Scleractinia</taxon>
        <taxon>Astrocoeniina</taxon>
        <taxon>Acroporidae</taxon>
        <taxon>Acropora</taxon>
    </lineage>
</organism>
<dbReference type="Proteomes" id="UP001249851">
    <property type="component" value="Unassembled WGS sequence"/>
</dbReference>
<dbReference type="Pfam" id="PF12130">
    <property type="entry name" value="bMERB_dom"/>
    <property type="match status" value="1"/>
</dbReference>
<dbReference type="AlphaFoldDB" id="A0AAD9QMA1"/>
<sequence length="801" mass="88859">MYKNPEREGVYQDHKWGIQIKNETKNGYKKVIAIGSFDLDNYISEKKKSFEIKVTLIPTNKNIRSGFIDFQLTSVMLVDGVPYGSKEEELKEYLRDAMQSLSSLKKASGTEDKDDGGCGSNGSHYDVTGSTRKQSSPQHCSLQNAEAIKPGRNSARSNREPKNPPPVPPRSKNPCPVPPAKDMNNDSVVTSEKSQHSCKKQKKECKDNSVRVSSRSVQEKAKPKDKYPHKLNPFGESPDDEASSEELSNCGETPALNNVPKTDCKQNHRKQKRKTCGEFKKKTKGKYPKELNPFASSSQSSLASEESVGSRDVSSSTEVGETLFSNQDIKKNTKYLKDLNPFLCSSDEEELKKLCPSRSGKVFSSVKTSRESASEKHGSKGRNSCTDISSAVLQIKKGQAKSKEDIKPLGVGDHSHKNCCKDENNFKDPENAKTSANRGKTDGRPTLDNAAASACVNEDSRKKGSRGEVFSPPLNFDCEKEQADSEQTEIKAFTDNPSQGKPEEGLAIVGTGGVDINGNLDVTNAEPSAVDERPVRSEPISAQGQEVMSEPQDEAVKDDSGKMAVCTTLCCEIQTDSGVTVSDGCASDSQDNEDEQLSIETVDSRYQNTVSSLNEKLPPAKPPRVTRLTEKGTAPFSKFPNFKGILPPAKPPRQFMLREKVTAGMLQGHSELEVYVAEEMFSLNQEIDALSNVISKVENELQTTMKFAECHEECSGLKQDWLSLNKYMDELNTRKQNLEILKLTENIKQCVGLLRAELKLLFEMEDWRKSYRQRAQETILLNLVLSLEANRRTVQYFIVYS</sequence>
<reference evidence="3" key="2">
    <citation type="journal article" date="2023" name="Science">
        <title>Genomic signatures of disease resistance in endangered staghorn corals.</title>
        <authorList>
            <person name="Vollmer S.V."/>
            <person name="Selwyn J.D."/>
            <person name="Despard B.A."/>
            <person name="Roesel C.L."/>
        </authorList>
    </citation>
    <scope>NUCLEOTIDE SEQUENCE</scope>
    <source>
        <strain evidence="3">K2</strain>
    </source>
</reference>
<feature type="compositionally biased region" description="Basic and acidic residues" evidence="1">
    <location>
        <begin position="217"/>
        <end position="228"/>
    </location>
</feature>
<protein>
    <recommendedName>
        <fullName evidence="2">BMERB domain-containing protein</fullName>
    </recommendedName>
</protein>
<evidence type="ECO:0000313" key="4">
    <source>
        <dbReference type="Proteomes" id="UP001249851"/>
    </source>
</evidence>
<accession>A0AAD9QMA1</accession>
<dbReference type="EMBL" id="JARQWQ010000024">
    <property type="protein sequence ID" value="KAK2563910.1"/>
    <property type="molecule type" value="Genomic_DNA"/>
</dbReference>
<proteinExistence type="predicted"/>
<feature type="region of interest" description="Disordered" evidence="1">
    <location>
        <begin position="105"/>
        <end position="324"/>
    </location>
</feature>
<feature type="region of interest" description="Disordered" evidence="1">
    <location>
        <begin position="527"/>
        <end position="556"/>
    </location>
</feature>
<feature type="compositionally biased region" description="Polar residues" evidence="1">
    <location>
        <begin position="245"/>
        <end position="260"/>
    </location>
</feature>
<feature type="non-terminal residue" evidence="3">
    <location>
        <position position="801"/>
    </location>
</feature>
<feature type="domain" description="BMERB" evidence="2">
    <location>
        <begin position="677"/>
        <end position="787"/>
    </location>
</feature>